<dbReference type="Pfam" id="PF07690">
    <property type="entry name" value="MFS_1"/>
    <property type="match status" value="1"/>
</dbReference>
<organism evidence="8 9">
    <name type="scientific">Neorhizobium phenanthreniclasticum</name>
    <dbReference type="NCBI Taxonomy" id="3157917"/>
    <lineage>
        <taxon>Bacteria</taxon>
        <taxon>Pseudomonadati</taxon>
        <taxon>Pseudomonadota</taxon>
        <taxon>Alphaproteobacteria</taxon>
        <taxon>Hyphomicrobiales</taxon>
        <taxon>Rhizobiaceae</taxon>
        <taxon>Rhizobium/Agrobacterium group</taxon>
        <taxon>Neorhizobium</taxon>
    </lineage>
</organism>
<keyword evidence="9" id="KW-1185">Reference proteome</keyword>
<keyword evidence="2" id="KW-1003">Cell membrane</keyword>
<gene>
    <name evidence="8" type="ORF">ABK249_30520</name>
</gene>
<dbReference type="InterPro" id="IPR005829">
    <property type="entry name" value="Sugar_transporter_CS"/>
</dbReference>
<dbReference type="Gene3D" id="1.20.1720.10">
    <property type="entry name" value="Multidrug resistance protein D"/>
    <property type="match status" value="1"/>
</dbReference>
<dbReference type="CDD" id="cd17320">
    <property type="entry name" value="MFS_MdfA_MDR_like"/>
    <property type="match status" value="1"/>
</dbReference>
<dbReference type="InterPro" id="IPR020846">
    <property type="entry name" value="MFS_dom"/>
</dbReference>
<dbReference type="PROSITE" id="PS00216">
    <property type="entry name" value="SUGAR_TRANSPORT_1"/>
    <property type="match status" value="1"/>
</dbReference>
<name>A0ABV0MC13_9HYPH</name>
<feature type="transmembrane region" description="Helical" evidence="6">
    <location>
        <begin position="410"/>
        <end position="429"/>
    </location>
</feature>
<dbReference type="EMBL" id="JBEAAL010000038">
    <property type="protein sequence ID" value="MEQ1409244.1"/>
    <property type="molecule type" value="Genomic_DNA"/>
</dbReference>
<evidence type="ECO:0000256" key="1">
    <source>
        <dbReference type="ARBA" id="ARBA00004651"/>
    </source>
</evidence>
<dbReference type="PROSITE" id="PS50850">
    <property type="entry name" value="MFS"/>
    <property type="match status" value="1"/>
</dbReference>
<dbReference type="InterPro" id="IPR050189">
    <property type="entry name" value="MFS_Efflux_Transporters"/>
</dbReference>
<comment type="caution">
    <text evidence="8">The sequence shown here is derived from an EMBL/GenBank/DDBJ whole genome shotgun (WGS) entry which is preliminary data.</text>
</comment>
<dbReference type="Proteomes" id="UP001496627">
    <property type="component" value="Unassembled WGS sequence"/>
</dbReference>
<evidence type="ECO:0000256" key="5">
    <source>
        <dbReference type="ARBA" id="ARBA00023136"/>
    </source>
</evidence>
<evidence type="ECO:0000259" key="7">
    <source>
        <dbReference type="PROSITE" id="PS50850"/>
    </source>
</evidence>
<reference evidence="8 9" key="1">
    <citation type="submission" date="2024-05" db="EMBL/GenBank/DDBJ databases">
        <title>Neorhizobium sp. Rsf11, a plant growth promoting and heavy metal resistant PAH-degrader.</title>
        <authorList>
            <person name="Golubev S.N."/>
            <person name="Muratova A.Y."/>
            <person name="Markelova M.I."/>
        </authorList>
    </citation>
    <scope>NUCLEOTIDE SEQUENCE [LARGE SCALE GENOMIC DNA]</scope>
    <source>
        <strain evidence="8 9">Rsf11</strain>
    </source>
</reference>
<feature type="transmembrane region" description="Helical" evidence="6">
    <location>
        <begin position="251"/>
        <end position="268"/>
    </location>
</feature>
<feature type="transmembrane region" description="Helical" evidence="6">
    <location>
        <begin position="288"/>
        <end position="307"/>
    </location>
</feature>
<dbReference type="InterPro" id="IPR011701">
    <property type="entry name" value="MFS"/>
</dbReference>
<feature type="transmembrane region" description="Helical" evidence="6">
    <location>
        <begin position="47"/>
        <end position="65"/>
    </location>
</feature>
<keyword evidence="4 6" id="KW-1133">Transmembrane helix</keyword>
<accession>A0ABV0MC13</accession>
<dbReference type="PANTHER" id="PTHR43124:SF3">
    <property type="entry name" value="CHLORAMPHENICOL EFFLUX PUMP RV0191"/>
    <property type="match status" value="1"/>
</dbReference>
<proteinExistence type="predicted"/>
<feature type="transmembrane region" description="Helical" evidence="6">
    <location>
        <begin position="344"/>
        <end position="364"/>
    </location>
</feature>
<dbReference type="InterPro" id="IPR036259">
    <property type="entry name" value="MFS_trans_sf"/>
</dbReference>
<dbReference type="SUPFAM" id="SSF103473">
    <property type="entry name" value="MFS general substrate transporter"/>
    <property type="match status" value="1"/>
</dbReference>
<evidence type="ECO:0000256" key="6">
    <source>
        <dbReference type="SAM" id="Phobius"/>
    </source>
</evidence>
<feature type="transmembrane region" description="Helical" evidence="6">
    <location>
        <begin position="171"/>
        <end position="190"/>
    </location>
</feature>
<keyword evidence="3 6" id="KW-0812">Transmembrane</keyword>
<feature type="domain" description="Major facilitator superfamily (MFS) profile" evidence="7">
    <location>
        <begin position="46"/>
        <end position="436"/>
    </location>
</feature>
<evidence type="ECO:0000256" key="2">
    <source>
        <dbReference type="ARBA" id="ARBA00022475"/>
    </source>
</evidence>
<feature type="transmembrane region" description="Helical" evidence="6">
    <location>
        <begin position="138"/>
        <end position="159"/>
    </location>
</feature>
<dbReference type="PANTHER" id="PTHR43124">
    <property type="entry name" value="PURINE EFFLUX PUMP PBUE"/>
    <property type="match status" value="1"/>
</dbReference>
<feature type="transmembrane region" description="Helical" evidence="6">
    <location>
        <begin position="85"/>
        <end position="101"/>
    </location>
</feature>
<protein>
    <submittedName>
        <fullName evidence="8">Multidrug effflux MFS transporter</fullName>
    </submittedName>
</protein>
<evidence type="ECO:0000256" key="4">
    <source>
        <dbReference type="ARBA" id="ARBA00022989"/>
    </source>
</evidence>
<feature type="transmembrane region" description="Helical" evidence="6">
    <location>
        <begin position="202"/>
        <end position="219"/>
    </location>
</feature>
<evidence type="ECO:0000313" key="9">
    <source>
        <dbReference type="Proteomes" id="UP001496627"/>
    </source>
</evidence>
<evidence type="ECO:0000313" key="8">
    <source>
        <dbReference type="EMBL" id="MEQ1409244.1"/>
    </source>
</evidence>
<feature type="transmembrane region" description="Helical" evidence="6">
    <location>
        <begin position="113"/>
        <end position="132"/>
    </location>
</feature>
<evidence type="ECO:0000256" key="3">
    <source>
        <dbReference type="ARBA" id="ARBA00022692"/>
    </source>
</evidence>
<keyword evidence="5 6" id="KW-0472">Membrane</keyword>
<feature type="transmembrane region" description="Helical" evidence="6">
    <location>
        <begin position="376"/>
        <end position="398"/>
    </location>
</feature>
<dbReference type="RefSeq" id="WP_227702623.1">
    <property type="nucleotide sequence ID" value="NZ_JBEAAL010000038.1"/>
</dbReference>
<feature type="transmembrane region" description="Helical" evidence="6">
    <location>
        <begin position="319"/>
        <end position="338"/>
    </location>
</feature>
<comment type="subcellular location">
    <subcellularLocation>
        <location evidence="1">Cell membrane</location>
        <topology evidence="1">Multi-pass membrane protein</topology>
    </subcellularLocation>
</comment>
<sequence>MGKRACKIQQLHEIKLRGLLGKTGTGRGYSFQCTRPMTFSISFRERIALYALLTALTSVSIDALLPGLRQIGEELGVAPPLSTQHVISLFIFGMAFGELLLGPLSDAMGRKKALVLGLGVYAVGTMTAMLAGSLEMVILGRFLQGVGVSGPKIATRAMIRDQFEGDAMARVMSLMFTLFILVPMLAPALAQGVISLAGWRSVFGIYLVIAGLLGLWLVMRQPETLPAEKRIAFRPKLLLRNGRRILSKRRVALLIIATGIVFGAQLLYLSTAADLFFDAYGIKETFPFYFAVLATGIGLASFLNARLVQRFGMDAMARAAFMGLASVGFLMLLASMLWDGRLPLVALMGFAFSAFFAIGILFGNLNAMAMRSLGQVAGLGASLIASGSSLIATVYAVGIGNFYDGTTVNLAAGFFISGVSSLILAELAIRSDTSPVEAVR</sequence>